<organism evidence="1 2">
    <name type="scientific">Drosophila willistoni</name>
    <name type="common">Fruit fly</name>
    <dbReference type="NCBI Taxonomy" id="7260"/>
    <lineage>
        <taxon>Eukaryota</taxon>
        <taxon>Metazoa</taxon>
        <taxon>Ecdysozoa</taxon>
        <taxon>Arthropoda</taxon>
        <taxon>Hexapoda</taxon>
        <taxon>Insecta</taxon>
        <taxon>Pterygota</taxon>
        <taxon>Neoptera</taxon>
        <taxon>Endopterygota</taxon>
        <taxon>Diptera</taxon>
        <taxon>Brachycera</taxon>
        <taxon>Muscomorpha</taxon>
        <taxon>Ephydroidea</taxon>
        <taxon>Drosophilidae</taxon>
        <taxon>Drosophila</taxon>
        <taxon>Sophophora</taxon>
    </lineage>
</organism>
<dbReference type="AlphaFoldDB" id="A0A0Q9WP07"/>
<keyword evidence="2" id="KW-1185">Reference proteome</keyword>
<gene>
    <name evidence="1" type="primary">Dwil\GK27703</name>
    <name evidence="1" type="ORF">Dwil_GK27703</name>
</gene>
<dbReference type="Proteomes" id="UP000007798">
    <property type="component" value="Unassembled WGS sequence"/>
</dbReference>
<evidence type="ECO:0000313" key="1">
    <source>
        <dbReference type="EMBL" id="KRF97584.1"/>
    </source>
</evidence>
<sequence length="83" mass="9569">MEWKKIQKTLVDFIHHPTVEYATVIFVIAGDCLTLANLLPKHSLYTSRPYHGWEKNDKMEALTGNPEDKMVKQSVQTVELVQN</sequence>
<dbReference type="InParanoid" id="A0A0Q9WP07"/>
<evidence type="ECO:0000313" key="2">
    <source>
        <dbReference type="Proteomes" id="UP000007798"/>
    </source>
</evidence>
<proteinExistence type="predicted"/>
<protein>
    <submittedName>
        <fullName evidence="1">Uncharacterized protein</fullName>
    </submittedName>
</protein>
<dbReference type="OrthoDB" id="7830672at2759"/>
<accession>A0A0Q9WP07</accession>
<dbReference type="EMBL" id="CH963846">
    <property type="protein sequence ID" value="KRF97584.1"/>
    <property type="molecule type" value="Genomic_DNA"/>
</dbReference>
<name>A0A0Q9WP07_DROWI</name>
<reference evidence="1 2" key="1">
    <citation type="journal article" date="2007" name="Nature">
        <title>Evolution of genes and genomes on the Drosophila phylogeny.</title>
        <authorList>
            <consortium name="Drosophila 12 Genomes Consortium"/>
            <person name="Clark A.G."/>
            <person name="Eisen M.B."/>
            <person name="Smith D.R."/>
            <person name="Bergman C.M."/>
            <person name="Oliver B."/>
            <person name="Markow T.A."/>
            <person name="Kaufman T.C."/>
            <person name="Kellis M."/>
            <person name="Gelbart W."/>
            <person name="Iyer V.N."/>
            <person name="Pollard D.A."/>
            <person name="Sackton T.B."/>
            <person name="Larracuente A.M."/>
            <person name="Singh N.D."/>
            <person name="Abad J.P."/>
            <person name="Abt D.N."/>
            <person name="Adryan B."/>
            <person name="Aguade M."/>
            <person name="Akashi H."/>
            <person name="Anderson W.W."/>
            <person name="Aquadro C.F."/>
            <person name="Ardell D.H."/>
            <person name="Arguello R."/>
            <person name="Artieri C.G."/>
            <person name="Barbash D.A."/>
            <person name="Barker D."/>
            <person name="Barsanti P."/>
            <person name="Batterham P."/>
            <person name="Batzoglou S."/>
            <person name="Begun D."/>
            <person name="Bhutkar A."/>
            <person name="Blanco E."/>
            <person name="Bosak S.A."/>
            <person name="Bradley R.K."/>
            <person name="Brand A.D."/>
            <person name="Brent M.R."/>
            <person name="Brooks A.N."/>
            <person name="Brown R.H."/>
            <person name="Butlin R.K."/>
            <person name="Caggese C."/>
            <person name="Calvi B.R."/>
            <person name="Bernardo de Carvalho A."/>
            <person name="Caspi A."/>
            <person name="Castrezana S."/>
            <person name="Celniker S.E."/>
            <person name="Chang J.L."/>
            <person name="Chapple C."/>
            <person name="Chatterji S."/>
            <person name="Chinwalla A."/>
            <person name="Civetta A."/>
            <person name="Clifton S.W."/>
            <person name="Comeron J.M."/>
            <person name="Costello J.C."/>
            <person name="Coyne J.A."/>
            <person name="Daub J."/>
            <person name="David R.G."/>
            <person name="Delcher A.L."/>
            <person name="Delehaunty K."/>
            <person name="Do C.B."/>
            <person name="Ebling H."/>
            <person name="Edwards K."/>
            <person name="Eickbush T."/>
            <person name="Evans J.D."/>
            <person name="Filipski A."/>
            <person name="Findeiss S."/>
            <person name="Freyhult E."/>
            <person name="Fulton L."/>
            <person name="Fulton R."/>
            <person name="Garcia A.C."/>
            <person name="Gardiner A."/>
            <person name="Garfield D.A."/>
            <person name="Garvin B.E."/>
            <person name="Gibson G."/>
            <person name="Gilbert D."/>
            <person name="Gnerre S."/>
            <person name="Godfrey J."/>
            <person name="Good R."/>
            <person name="Gotea V."/>
            <person name="Gravely B."/>
            <person name="Greenberg A.J."/>
            <person name="Griffiths-Jones S."/>
            <person name="Gross S."/>
            <person name="Guigo R."/>
            <person name="Gustafson E.A."/>
            <person name="Haerty W."/>
            <person name="Hahn M.W."/>
            <person name="Halligan D.L."/>
            <person name="Halpern A.L."/>
            <person name="Halter G.M."/>
            <person name="Han M.V."/>
            <person name="Heger A."/>
            <person name="Hillier L."/>
            <person name="Hinrichs A.S."/>
            <person name="Holmes I."/>
            <person name="Hoskins R.A."/>
            <person name="Hubisz M.J."/>
            <person name="Hultmark D."/>
            <person name="Huntley M.A."/>
            <person name="Jaffe D.B."/>
            <person name="Jagadeeshan S."/>
            <person name="Jeck W.R."/>
            <person name="Johnson J."/>
            <person name="Jones C.D."/>
            <person name="Jordan W.C."/>
            <person name="Karpen G.H."/>
            <person name="Kataoka E."/>
            <person name="Keightley P.D."/>
            <person name="Kheradpour P."/>
            <person name="Kirkness E.F."/>
            <person name="Koerich L.B."/>
            <person name="Kristiansen K."/>
            <person name="Kudrna D."/>
            <person name="Kulathinal R.J."/>
            <person name="Kumar S."/>
            <person name="Kwok R."/>
            <person name="Lander E."/>
            <person name="Langley C.H."/>
            <person name="Lapoint R."/>
            <person name="Lazzaro B.P."/>
            <person name="Lee S.J."/>
            <person name="Levesque L."/>
            <person name="Li R."/>
            <person name="Lin C.F."/>
            <person name="Lin M.F."/>
            <person name="Lindblad-Toh K."/>
            <person name="Llopart A."/>
            <person name="Long M."/>
            <person name="Low L."/>
            <person name="Lozovsky E."/>
            <person name="Lu J."/>
            <person name="Luo M."/>
            <person name="Machado C.A."/>
            <person name="Makalowski W."/>
            <person name="Marzo M."/>
            <person name="Matsuda M."/>
            <person name="Matzkin L."/>
            <person name="McAllister B."/>
            <person name="McBride C.S."/>
            <person name="McKernan B."/>
            <person name="McKernan K."/>
            <person name="Mendez-Lago M."/>
            <person name="Minx P."/>
            <person name="Mollenhauer M.U."/>
            <person name="Montooth K."/>
            <person name="Mount S.M."/>
            <person name="Mu X."/>
            <person name="Myers E."/>
            <person name="Negre B."/>
            <person name="Newfeld S."/>
            <person name="Nielsen R."/>
            <person name="Noor M.A."/>
            <person name="O'Grady P."/>
            <person name="Pachter L."/>
            <person name="Papaceit M."/>
            <person name="Parisi M.J."/>
            <person name="Parisi M."/>
            <person name="Parts L."/>
            <person name="Pedersen J.S."/>
            <person name="Pesole G."/>
            <person name="Phillippy A.M."/>
            <person name="Ponting C.P."/>
            <person name="Pop M."/>
            <person name="Porcelli D."/>
            <person name="Powell J.R."/>
            <person name="Prohaska S."/>
            <person name="Pruitt K."/>
            <person name="Puig M."/>
            <person name="Quesneville H."/>
            <person name="Ram K.R."/>
            <person name="Rand D."/>
            <person name="Rasmussen M.D."/>
            <person name="Reed L.K."/>
            <person name="Reenan R."/>
            <person name="Reily A."/>
            <person name="Remington K.A."/>
            <person name="Rieger T.T."/>
            <person name="Ritchie M.G."/>
            <person name="Robin C."/>
            <person name="Rogers Y.H."/>
            <person name="Rohde C."/>
            <person name="Rozas J."/>
            <person name="Rubenfield M.J."/>
            <person name="Ruiz A."/>
            <person name="Russo S."/>
            <person name="Salzberg S.L."/>
            <person name="Sanchez-Gracia A."/>
            <person name="Saranga D.J."/>
            <person name="Sato H."/>
            <person name="Schaeffer S.W."/>
            <person name="Schatz M.C."/>
            <person name="Schlenke T."/>
            <person name="Schwartz R."/>
            <person name="Segarra C."/>
            <person name="Singh R.S."/>
            <person name="Sirot L."/>
            <person name="Sirota M."/>
            <person name="Sisneros N.B."/>
            <person name="Smith C.D."/>
            <person name="Smith T.F."/>
            <person name="Spieth J."/>
            <person name="Stage D.E."/>
            <person name="Stark A."/>
            <person name="Stephan W."/>
            <person name="Strausberg R.L."/>
            <person name="Strempel S."/>
            <person name="Sturgill D."/>
            <person name="Sutton G."/>
            <person name="Sutton G.G."/>
            <person name="Tao W."/>
            <person name="Teichmann S."/>
            <person name="Tobari Y.N."/>
            <person name="Tomimura Y."/>
            <person name="Tsolas J.M."/>
            <person name="Valente V.L."/>
            <person name="Venter E."/>
            <person name="Venter J.C."/>
            <person name="Vicario S."/>
            <person name="Vieira F.G."/>
            <person name="Vilella A.J."/>
            <person name="Villasante A."/>
            <person name="Walenz B."/>
            <person name="Wang J."/>
            <person name="Wasserman M."/>
            <person name="Watts T."/>
            <person name="Wilson D."/>
            <person name="Wilson R.K."/>
            <person name="Wing R.A."/>
            <person name="Wolfner M.F."/>
            <person name="Wong A."/>
            <person name="Wong G.K."/>
            <person name="Wu C.I."/>
            <person name="Wu G."/>
            <person name="Yamamoto D."/>
            <person name="Yang H.P."/>
            <person name="Yang S.P."/>
            <person name="Yorke J.A."/>
            <person name="Yoshida K."/>
            <person name="Zdobnov E."/>
            <person name="Zhang P."/>
            <person name="Zhang Y."/>
            <person name="Zimin A.V."/>
            <person name="Baldwin J."/>
            <person name="Abdouelleil A."/>
            <person name="Abdulkadir J."/>
            <person name="Abebe A."/>
            <person name="Abera B."/>
            <person name="Abreu J."/>
            <person name="Acer S.C."/>
            <person name="Aftuck L."/>
            <person name="Alexander A."/>
            <person name="An P."/>
            <person name="Anderson E."/>
            <person name="Anderson S."/>
            <person name="Arachi H."/>
            <person name="Azer M."/>
            <person name="Bachantsang P."/>
            <person name="Barry A."/>
            <person name="Bayul T."/>
            <person name="Berlin A."/>
            <person name="Bessette D."/>
            <person name="Bloom T."/>
            <person name="Blye J."/>
            <person name="Boguslavskiy L."/>
            <person name="Bonnet C."/>
            <person name="Boukhgalter B."/>
            <person name="Bourzgui I."/>
            <person name="Brown A."/>
            <person name="Cahill P."/>
            <person name="Channer S."/>
            <person name="Cheshatsang Y."/>
            <person name="Chuda L."/>
            <person name="Citroen M."/>
            <person name="Collymore A."/>
            <person name="Cooke P."/>
            <person name="Costello M."/>
            <person name="D'Aco K."/>
            <person name="Daza R."/>
            <person name="De Haan G."/>
            <person name="DeGray S."/>
            <person name="DeMaso C."/>
            <person name="Dhargay N."/>
            <person name="Dooley K."/>
            <person name="Dooley E."/>
            <person name="Doricent M."/>
            <person name="Dorje P."/>
            <person name="Dorjee K."/>
            <person name="Dupes A."/>
            <person name="Elong R."/>
            <person name="Falk J."/>
            <person name="Farina A."/>
            <person name="Faro S."/>
            <person name="Ferguson D."/>
            <person name="Fisher S."/>
            <person name="Foley C.D."/>
            <person name="Franke A."/>
            <person name="Friedrich D."/>
            <person name="Gadbois L."/>
            <person name="Gearin G."/>
            <person name="Gearin C.R."/>
            <person name="Giannoukos G."/>
            <person name="Goode T."/>
            <person name="Graham J."/>
            <person name="Grandbois E."/>
            <person name="Grewal S."/>
            <person name="Gyaltsen K."/>
            <person name="Hafez N."/>
            <person name="Hagos B."/>
            <person name="Hall J."/>
            <person name="Henson C."/>
            <person name="Hollinger A."/>
            <person name="Honan T."/>
            <person name="Huard M.D."/>
            <person name="Hughes L."/>
            <person name="Hurhula B."/>
            <person name="Husby M.E."/>
            <person name="Kamat A."/>
            <person name="Kanga B."/>
            <person name="Kashin S."/>
            <person name="Khazanovich D."/>
            <person name="Kisner P."/>
            <person name="Lance K."/>
            <person name="Lara M."/>
            <person name="Lee W."/>
            <person name="Lennon N."/>
            <person name="Letendre F."/>
            <person name="LeVine R."/>
            <person name="Lipovsky A."/>
            <person name="Liu X."/>
            <person name="Liu J."/>
            <person name="Liu S."/>
            <person name="Lokyitsang T."/>
            <person name="Lokyitsang Y."/>
            <person name="Lubonja R."/>
            <person name="Lui A."/>
            <person name="MacDonald P."/>
            <person name="Magnisalis V."/>
            <person name="Maru K."/>
            <person name="Matthews C."/>
            <person name="McCusker W."/>
            <person name="McDonough S."/>
            <person name="Mehta T."/>
            <person name="Meldrim J."/>
            <person name="Meneus L."/>
            <person name="Mihai O."/>
            <person name="Mihalev A."/>
            <person name="Mihova T."/>
            <person name="Mittelman R."/>
            <person name="Mlenga V."/>
            <person name="Montmayeur A."/>
            <person name="Mulrain L."/>
            <person name="Navidi A."/>
            <person name="Naylor J."/>
            <person name="Negash T."/>
            <person name="Nguyen T."/>
            <person name="Nguyen N."/>
            <person name="Nicol R."/>
            <person name="Norbu C."/>
            <person name="Norbu N."/>
            <person name="Novod N."/>
            <person name="O'Neill B."/>
            <person name="Osman S."/>
            <person name="Markiewicz E."/>
            <person name="Oyono O.L."/>
            <person name="Patti C."/>
            <person name="Phunkhang P."/>
            <person name="Pierre F."/>
            <person name="Priest M."/>
            <person name="Raghuraman S."/>
            <person name="Rege F."/>
            <person name="Reyes R."/>
            <person name="Rise C."/>
            <person name="Rogov P."/>
            <person name="Ross K."/>
            <person name="Ryan E."/>
            <person name="Settipalli S."/>
            <person name="Shea T."/>
            <person name="Sherpa N."/>
            <person name="Shi L."/>
            <person name="Shih D."/>
            <person name="Sparrow T."/>
            <person name="Spaulding J."/>
            <person name="Stalker J."/>
            <person name="Stange-Thomann N."/>
            <person name="Stavropoulos S."/>
            <person name="Stone C."/>
            <person name="Strader C."/>
            <person name="Tesfaye S."/>
            <person name="Thomson T."/>
            <person name="Thoulutsang Y."/>
            <person name="Thoulutsang D."/>
            <person name="Topham K."/>
            <person name="Topping I."/>
            <person name="Tsamla T."/>
            <person name="Vassiliev H."/>
            <person name="Vo A."/>
            <person name="Wangchuk T."/>
            <person name="Wangdi T."/>
            <person name="Weiand M."/>
            <person name="Wilkinson J."/>
            <person name="Wilson A."/>
            <person name="Yadav S."/>
            <person name="Young G."/>
            <person name="Yu Q."/>
            <person name="Zembek L."/>
            <person name="Zhong D."/>
            <person name="Zimmer A."/>
            <person name="Zwirko Z."/>
            <person name="Jaffe D.B."/>
            <person name="Alvarez P."/>
            <person name="Brockman W."/>
            <person name="Butler J."/>
            <person name="Chin C."/>
            <person name="Gnerre S."/>
            <person name="Grabherr M."/>
            <person name="Kleber M."/>
            <person name="Mauceli E."/>
            <person name="MacCallum I."/>
        </authorList>
    </citation>
    <scope>NUCLEOTIDE SEQUENCE [LARGE SCALE GENOMIC DNA]</scope>
    <source>
        <strain evidence="2">Tucson 14030-0811.24</strain>
    </source>
</reference>